<dbReference type="Pfam" id="PF06995">
    <property type="entry name" value="Phage_P2_GpU"/>
    <property type="match status" value="1"/>
</dbReference>
<organism evidence="1 2">
    <name type="scientific">Lysinibacillus pakistanensis</name>
    <dbReference type="NCBI Taxonomy" id="759811"/>
    <lineage>
        <taxon>Bacteria</taxon>
        <taxon>Bacillati</taxon>
        <taxon>Bacillota</taxon>
        <taxon>Bacilli</taxon>
        <taxon>Bacillales</taxon>
        <taxon>Bacillaceae</taxon>
        <taxon>Lysinibacillus</taxon>
    </lineage>
</organism>
<dbReference type="AlphaFoldDB" id="A0AAX3X561"/>
<evidence type="ECO:0000313" key="1">
    <source>
        <dbReference type="EMBL" id="WHY53872.1"/>
    </source>
</evidence>
<sequence length="129" mass="14578">MIGVWGDVVFTVSDKKINTFDAFKRTETARWSKHDIHGQKSKAEYIGLEAGKVSFTMHFSAFHGVNPIVELDKFIKYARSGVAHTLIIGTKRVGVCKWYMPGTDQSWNHIDNRGNILTAGLNITMEEYV</sequence>
<name>A0AAX3X561_9BACI</name>
<evidence type="ECO:0000313" key="2">
    <source>
        <dbReference type="Proteomes" id="UP001178322"/>
    </source>
</evidence>
<dbReference type="EMBL" id="CP126101">
    <property type="protein sequence ID" value="WHY53872.1"/>
    <property type="molecule type" value="Genomic_DNA"/>
</dbReference>
<reference evidence="1" key="1">
    <citation type="submission" date="2023-05" db="EMBL/GenBank/DDBJ databases">
        <title>Comparative genomics of Bacillaceae isolates and their secondary metabolite potential.</title>
        <authorList>
            <person name="Song L."/>
            <person name="Nielsen L.J."/>
            <person name="Mohite O."/>
            <person name="Xu X."/>
            <person name="Weber T."/>
            <person name="Kovacs A.T."/>
        </authorList>
    </citation>
    <scope>NUCLEOTIDE SEQUENCE</scope>
    <source>
        <strain evidence="1">LY1</strain>
    </source>
</reference>
<dbReference type="RefSeq" id="WP_283872362.1">
    <property type="nucleotide sequence ID" value="NZ_CP126101.1"/>
</dbReference>
<gene>
    <name evidence="1" type="ORF">QNH24_11730</name>
</gene>
<dbReference type="InterPro" id="IPR009734">
    <property type="entry name" value="Myoviridae_GpU"/>
</dbReference>
<protein>
    <submittedName>
        <fullName evidence="1">Phage tail protein</fullName>
    </submittedName>
</protein>
<dbReference type="Proteomes" id="UP001178322">
    <property type="component" value="Chromosome"/>
</dbReference>
<proteinExistence type="predicted"/>
<accession>A0AAX3X561</accession>